<dbReference type="InterPro" id="IPR030934">
    <property type="entry name" value="Intein_C"/>
</dbReference>
<dbReference type="RefSeq" id="WP_251419658.1">
    <property type="nucleotide sequence ID" value="NZ_JAMQGM010000085.1"/>
</dbReference>
<evidence type="ECO:0000313" key="2">
    <source>
        <dbReference type="EMBL" id="MCM2580638.1"/>
    </source>
</evidence>
<dbReference type="SUPFAM" id="SSF51294">
    <property type="entry name" value="Hedgehog/intein (Hint) domain"/>
    <property type="match status" value="1"/>
</dbReference>
<dbReference type="EMBL" id="JAMQGM010000085">
    <property type="protein sequence ID" value="MCM2580638.1"/>
    <property type="molecule type" value="Genomic_DNA"/>
</dbReference>
<evidence type="ECO:0000259" key="1">
    <source>
        <dbReference type="SMART" id="SM00306"/>
    </source>
</evidence>
<feature type="non-terminal residue" evidence="2">
    <location>
        <position position="1"/>
    </location>
</feature>
<feature type="domain" description="Hint" evidence="1">
    <location>
        <begin position="108"/>
        <end position="213"/>
    </location>
</feature>
<dbReference type="Pfam" id="PF07591">
    <property type="entry name" value="PT-HINT"/>
    <property type="match status" value="1"/>
</dbReference>
<dbReference type="PROSITE" id="PS50818">
    <property type="entry name" value="INTEIN_C_TER"/>
    <property type="match status" value="1"/>
</dbReference>
<reference evidence="2" key="1">
    <citation type="journal article" date="2023" name="Int. J. Syst. Evol. Microbiol.">
        <title>Streptomyces meridianus sp. nov. isolated from brackish water of the Tagus estuary in Alcochete, Portugal.</title>
        <authorList>
            <person name="Santos J.D.N."/>
            <person name="Klimek D."/>
            <person name="Calusinska M."/>
            <person name="Lobo Da Cunha A."/>
            <person name="Catita J."/>
            <person name="Goncalves H."/>
            <person name="Gonzalez I."/>
            <person name="Reyes F."/>
            <person name="Lage O.M."/>
        </authorList>
    </citation>
    <scope>NUCLEOTIDE SEQUENCE</scope>
    <source>
        <strain evidence="2">MTZ3.1</strain>
    </source>
</reference>
<dbReference type="SMART" id="SM00306">
    <property type="entry name" value="HintN"/>
    <property type="match status" value="1"/>
</dbReference>
<evidence type="ECO:0000313" key="3">
    <source>
        <dbReference type="Proteomes" id="UP001167160"/>
    </source>
</evidence>
<protein>
    <submittedName>
        <fullName evidence="2">HINT domain-containing protein</fullName>
    </submittedName>
</protein>
<proteinExistence type="predicted"/>
<accession>A0ABT0XFA1</accession>
<dbReference type="Gene3D" id="2.170.16.10">
    <property type="entry name" value="Hedgehog/Intein (Hint) domain"/>
    <property type="match status" value="1"/>
</dbReference>
<dbReference type="Proteomes" id="UP001167160">
    <property type="component" value="Unassembled WGS sequence"/>
</dbReference>
<dbReference type="InterPro" id="IPR003587">
    <property type="entry name" value="Hint_dom_N"/>
</dbReference>
<comment type="caution">
    <text evidence="2">The sequence shown here is derived from an EMBL/GenBank/DDBJ whole genome shotgun (WGS) entry which is preliminary data.</text>
</comment>
<dbReference type="InterPro" id="IPR036844">
    <property type="entry name" value="Hint_dom_sf"/>
</dbReference>
<gene>
    <name evidence="2" type="ORF">M1E25_25470</name>
</gene>
<organism evidence="2 3">
    <name type="scientific">Streptomyces meridianus</name>
    <dbReference type="NCBI Taxonomy" id="2938945"/>
    <lineage>
        <taxon>Bacteria</taxon>
        <taxon>Bacillati</taxon>
        <taxon>Actinomycetota</taxon>
        <taxon>Actinomycetes</taxon>
        <taxon>Kitasatosporales</taxon>
        <taxon>Streptomycetaceae</taxon>
        <taxon>Streptomyces</taxon>
    </lineage>
</organism>
<dbReference type="CDD" id="cd00081">
    <property type="entry name" value="Hint"/>
    <property type="match status" value="1"/>
</dbReference>
<name>A0ABT0XFA1_9ACTN</name>
<dbReference type="PROSITE" id="PS50817">
    <property type="entry name" value="INTEIN_N_TER"/>
    <property type="match status" value="1"/>
</dbReference>
<sequence>ADKRRAIAAAREIAQIAADELGITDALDCFTTGALGACGATFVNLATSFVGGMVGKLAAKYGMPWKWAKAVALGKKLWNLAGKLIDGLKGWWKNSKIAQRFAKSCSIANSFVPGTRVLMADGSTKAIEDVDIGDKVVATDPETGETKVETVTAEIKGKGAKKLVKVTIDIDGDKGSKTASVTATDGHPFWVPELGEWIDATDLKTGEWLRTSAGTHVQITAIKRWTAQSATVHNLTVSNLHTYYALAGATPVLVHNCNNAATHEVDNLVDNLDDDVYFHYTSEDGHAGILSGDGSIRIGANSAGKVHVTQEIGSAVEIERNVMINNPSHAGKADFLFAFRMPQGVELGPGSQPNELIARGSLKIPAGNVLFHGRNPF</sequence>
<keyword evidence="3" id="KW-1185">Reference proteome</keyword>
<dbReference type="InterPro" id="IPR006141">
    <property type="entry name" value="Intein_N"/>
</dbReference>